<dbReference type="Gene3D" id="1.10.287.1260">
    <property type="match status" value="1"/>
</dbReference>
<keyword evidence="2 5" id="KW-0812">Transmembrane</keyword>
<evidence type="ECO:0000256" key="5">
    <source>
        <dbReference type="SAM" id="Phobius"/>
    </source>
</evidence>
<organism evidence="7 8">
    <name type="scientific">Flagellimonas ochracea</name>
    <dbReference type="NCBI Taxonomy" id="2696472"/>
    <lineage>
        <taxon>Bacteria</taxon>
        <taxon>Pseudomonadati</taxon>
        <taxon>Bacteroidota</taxon>
        <taxon>Flavobacteriia</taxon>
        <taxon>Flavobacteriales</taxon>
        <taxon>Flavobacteriaceae</taxon>
        <taxon>Flagellimonas</taxon>
    </lineage>
</organism>
<comment type="subcellular location">
    <subcellularLocation>
        <location evidence="1">Membrane</location>
    </subcellularLocation>
</comment>
<keyword evidence="3 5" id="KW-1133">Transmembrane helix</keyword>
<feature type="domain" description="Mechanosensitive ion channel MscS" evidence="6">
    <location>
        <begin position="183"/>
        <end position="248"/>
    </location>
</feature>
<dbReference type="AlphaFoldDB" id="A0A964WWR7"/>
<feature type="transmembrane region" description="Helical" evidence="5">
    <location>
        <begin position="14"/>
        <end position="41"/>
    </location>
</feature>
<evidence type="ECO:0000256" key="4">
    <source>
        <dbReference type="ARBA" id="ARBA00023136"/>
    </source>
</evidence>
<evidence type="ECO:0000313" key="7">
    <source>
        <dbReference type="EMBL" id="NAY91361.1"/>
    </source>
</evidence>
<keyword evidence="4 5" id="KW-0472">Membrane</keyword>
<proteinExistence type="predicted"/>
<dbReference type="GO" id="GO:0008381">
    <property type="term" value="F:mechanosensitive monoatomic ion channel activity"/>
    <property type="evidence" value="ECO:0007669"/>
    <property type="project" value="UniProtKB-ARBA"/>
</dbReference>
<reference evidence="7" key="1">
    <citation type="submission" date="2020-01" db="EMBL/GenBank/DDBJ databases">
        <title>Muricauda ochracea sp. nov., isolated from a tidal flat of Garorim bay in Korea.</title>
        <authorList>
            <person name="Kim D."/>
            <person name="Yoo Y."/>
            <person name="Kim J.-J."/>
        </authorList>
    </citation>
    <scope>NUCLEOTIDE SEQUENCE</scope>
    <source>
        <strain evidence="7">JGD-17</strain>
    </source>
</reference>
<dbReference type="Gene3D" id="2.30.30.60">
    <property type="match status" value="1"/>
</dbReference>
<feature type="transmembrane region" description="Helical" evidence="5">
    <location>
        <begin position="134"/>
        <end position="155"/>
    </location>
</feature>
<name>A0A964WWR7_9FLAO</name>
<accession>A0A964WWR7</accession>
<dbReference type="InterPro" id="IPR023408">
    <property type="entry name" value="MscS_beta-dom_sf"/>
</dbReference>
<evidence type="ECO:0000256" key="2">
    <source>
        <dbReference type="ARBA" id="ARBA00022692"/>
    </source>
</evidence>
<evidence type="ECO:0000256" key="1">
    <source>
        <dbReference type="ARBA" id="ARBA00004370"/>
    </source>
</evidence>
<dbReference type="PANTHER" id="PTHR30566:SF25">
    <property type="entry name" value="INNER MEMBRANE PROTEIN"/>
    <property type="match status" value="1"/>
</dbReference>
<dbReference type="RefSeq" id="WP_166522726.1">
    <property type="nucleotide sequence ID" value="NZ_JAAABI010000001.1"/>
</dbReference>
<feature type="transmembrane region" description="Helical" evidence="5">
    <location>
        <begin position="90"/>
        <end position="107"/>
    </location>
</feature>
<sequence>MDGFRSYLLSKESWLAYLVVPAIAILAGILISWMLLSLLRFSNKKRPSELKRQLLFRMKKPTFYLIPLLLLRPVISYFSVELFWEKVLEALIIFCFAWVLIGLVLAVEEVIKEKFSMDGDYVASERKALTQLRFLKSMAMVVIITIAVSAVLWNIPSARQLGSTILTSAGVLGIIIGVAAQKSISNLIVGLQMAFTQALKIDDEVVIEGEFGNVEDITLTYVVVRTWDWRRLVLPLNYFNDKPFVNWTFNSRPLIASVYLYVDYTLPVEELRDKLKEILAHDERWDKNIADFEVTDTNNRTMEVRASFSVENATDAWSLRCKVREVLVAYIKENYPGALPKLRRTEASLGAS</sequence>
<dbReference type="PANTHER" id="PTHR30566">
    <property type="entry name" value="YNAI-RELATED MECHANOSENSITIVE ION CHANNEL"/>
    <property type="match status" value="1"/>
</dbReference>
<dbReference type="GO" id="GO:0016020">
    <property type="term" value="C:membrane"/>
    <property type="evidence" value="ECO:0007669"/>
    <property type="project" value="UniProtKB-SubCell"/>
</dbReference>
<dbReference type="InterPro" id="IPR010920">
    <property type="entry name" value="LSM_dom_sf"/>
</dbReference>
<gene>
    <name evidence="7" type="ORF">GTQ34_05460</name>
</gene>
<feature type="transmembrane region" description="Helical" evidence="5">
    <location>
        <begin position="161"/>
        <end position="180"/>
    </location>
</feature>
<evidence type="ECO:0000313" key="8">
    <source>
        <dbReference type="Proteomes" id="UP000667650"/>
    </source>
</evidence>
<dbReference type="EMBL" id="JAAABI010000001">
    <property type="protein sequence ID" value="NAY91361.1"/>
    <property type="molecule type" value="Genomic_DNA"/>
</dbReference>
<evidence type="ECO:0000259" key="6">
    <source>
        <dbReference type="Pfam" id="PF00924"/>
    </source>
</evidence>
<evidence type="ECO:0000256" key="3">
    <source>
        <dbReference type="ARBA" id="ARBA00022989"/>
    </source>
</evidence>
<comment type="caution">
    <text evidence="7">The sequence shown here is derived from an EMBL/GenBank/DDBJ whole genome shotgun (WGS) entry which is preliminary data.</text>
</comment>
<protein>
    <submittedName>
        <fullName evidence="7">Mechanosensitive ion channel</fullName>
    </submittedName>
</protein>
<dbReference type="Pfam" id="PF00924">
    <property type="entry name" value="MS_channel_2nd"/>
    <property type="match status" value="1"/>
</dbReference>
<keyword evidence="8" id="KW-1185">Reference proteome</keyword>
<feature type="transmembrane region" description="Helical" evidence="5">
    <location>
        <begin position="62"/>
        <end position="84"/>
    </location>
</feature>
<dbReference type="InterPro" id="IPR006685">
    <property type="entry name" value="MscS_channel_2nd"/>
</dbReference>
<dbReference type="Proteomes" id="UP000667650">
    <property type="component" value="Unassembled WGS sequence"/>
</dbReference>
<dbReference type="GO" id="GO:0000271">
    <property type="term" value="P:polysaccharide biosynthetic process"/>
    <property type="evidence" value="ECO:0007669"/>
    <property type="project" value="InterPro"/>
</dbReference>
<dbReference type="SUPFAM" id="SSF50182">
    <property type="entry name" value="Sm-like ribonucleoproteins"/>
    <property type="match status" value="1"/>
</dbReference>